<gene>
    <name evidence="2" type="ORF">C1SCF055_LOCUS24907</name>
</gene>
<feature type="region of interest" description="Disordered" evidence="1">
    <location>
        <begin position="377"/>
        <end position="448"/>
    </location>
</feature>
<evidence type="ECO:0000313" key="4">
    <source>
        <dbReference type="Proteomes" id="UP001152797"/>
    </source>
</evidence>
<accession>A0A9P1G3G0</accession>
<dbReference type="Proteomes" id="UP001152797">
    <property type="component" value="Unassembled WGS sequence"/>
</dbReference>
<feature type="compositionally biased region" description="Basic and acidic residues" evidence="1">
    <location>
        <begin position="479"/>
        <end position="490"/>
    </location>
</feature>
<comment type="caution">
    <text evidence="2">The sequence shown here is derived from an EMBL/GenBank/DDBJ whole genome shotgun (WGS) entry which is preliminary data.</text>
</comment>
<sequence>MSTDRMQVLGQFQCGGVTEGRGEIVGLASGQQSDDLDVPVHHGQLFGVYSAVLTKFQVPSSSATKIEFRASVAGLRALGPHGARWRRRFGRVSGGGGCQANPVRRQPPKWLSAQLPASSACSGHLYTGTLGTLVQRRDAAAACGAMPPPRCARFVGFRSQRPGDPGEFGFLQPELLSGTEWSGDCAPIFTSSGEVLVLVQGWGSAIFGWLGSIQTTGLIAEGTAPPEQLSESETLEVEVHLTYAMASILLGWLARGSSMARGHLEDQLGSTQALLDILRTFTIFQDRCGILTDGSLLCVHTVMQFLAEAEAEQLQASKAESPRSRDGKEEDLTCESPKGSKTGHGQMNLRELTSEERANLLQMELTPEHGKIFRQMEMTPPCPKTSERKASWKERELTQHHPKTSECEGALREMELTPPRPKTSKRKAALTQEELTPPHPKPSKTKAALTQMELTPPHSKTSECKASLKEMELTPQHSKTSECKAPSREMEQSFCTDVVQVYQRRRAKRREDDVNECGDFNPVPL</sequence>
<evidence type="ECO:0000313" key="3">
    <source>
        <dbReference type="EMBL" id="CAL1152003.1"/>
    </source>
</evidence>
<dbReference type="OrthoDB" id="10387801at2759"/>
<feature type="compositionally biased region" description="Basic and acidic residues" evidence="1">
    <location>
        <begin position="385"/>
        <end position="415"/>
    </location>
</feature>
<dbReference type="EMBL" id="CAMXCT010002513">
    <property type="protein sequence ID" value="CAI3998628.1"/>
    <property type="molecule type" value="Genomic_DNA"/>
</dbReference>
<dbReference type="EMBL" id="CAMXCT030002513">
    <property type="protein sequence ID" value="CAL4785940.1"/>
    <property type="molecule type" value="Genomic_DNA"/>
</dbReference>
<organism evidence="2">
    <name type="scientific">Cladocopium goreaui</name>
    <dbReference type="NCBI Taxonomy" id="2562237"/>
    <lineage>
        <taxon>Eukaryota</taxon>
        <taxon>Sar</taxon>
        <taxon>Alveolata</taxon>
        <taxon>Dinophyceae</taxon>
        <taxon>Suessiales</taxon>
        <taxon>Symbiodiniaceae</taxon>
        <taxon>Cladocopium</taxon>
    </lineage>
</organism>
<feature type="region of interest" description="Disordered" evidence="1">
    <location>
        <begin position="315"/>
        <end position="347"/>
    </location>
</feature>
<reference evidence="2" key="1">
    <citation type="submission" date="2022-10" db="EMBL/GenBank/DDBJ databases">
        <authorList>
            <person name="Chen Y."/>
            <person name="Dougan E. K."/>
            <person name="Chan C."/>
            <person name="Rhodes N."/>
            <person name="Thang M."/>
        </authorList>
    </citation>
    <scope>NUCLEOTIDE SEQUENCE</scope>
</reference>
<reference evidence="3" key="2">
    <citation type="submission" date="2024-04" db="EMBL/GenBank/DDBJ databases">
        <authorList>
            <person name="Chen Y."/>
            <person name="Shah S."/>
            <person name="Dougan E. K."/>
            <person name="Thang M."/>
            <person name="Chan C."/>
        </authorList>
    </citation>
    <scope>NUCLEOTIDE SEQUENCE [LARGE SCALE GENOMIC DNA]</scope>
</reference>
<evidence type="ECO:0000256" key="1">
    <source>
        <dbReference type="SAM" id="MobiDB-lite"/>
    </source>
</evidence>
<evidence type="ECO:0000313" key="2">
    <source>
        <dbReference type="EMBL" id="CAI3998628.1"/>
    </source>
</evidence>
<dbReference type="AlphaFoldDB" id="A0A9P1G3G0"/>
<feature type="region of interest" description="Disordered" evidence="1">
    <location>
        <begin position="469"/>
        <end position="490"/>
    </location>
</feature>
<feature type="compositionally biased region" description="Basic and acidic residues" evidence="1">
    <location>
        <begin position="320"/>
        <end position="331"/>
    </location>
</feature>
<keyword evidence="4" id="KW-1185">Reference proteome</keyword>
<name>A0A9P1G3G0_9DINO</name>
<protein>
    <submittedName>
        <fullName evidence="2">Uncharacterized protein</fullName>
    </submittedName>
</protein>
<dbReference type="EMBL" id="CAMXCT020002513">
    <property type="protein sequence ID" value="CAL1152003.1"/>
    <property type="molecule type" value="Genomic_DNA"/>
</dbReference>
<feature type="region of interest" description="Disordered" evidence="1">
    <location>
        <begin position="506"/>
        <end position="525"/>
    </location>
</feature>
<proteinExistence type="predicted"/>